<comment type="similarity">
    <text evidence="1">Belongs to the glycosyl hydrolase 3 family.</text>
</comment>
<dbReference type="InterPro" id="IPR002772">
    <property type="entry name" value="Glyco_hydro_3_C"/>
</dbReference>
<accession>A0A2R4X227</accession>
<dbReference type="PANTHER" id="PTHR42721:SF3">
    <property type="entry name" value="BETA-D-XYLOSIDASE 5-RELATED"/>
    <property type="match status" value="1"/>
</dbReference>
<protein>
    <submittedName>
        <fullName evidence="6">Glycosyl hydrolase</fullName>
    </submittedName>
</protein>
<dbReference type="PRINTS" id="PR00133">
    <property type="entry name" value="GLHYDRLASE3"/>
</dbReference>
<name>A0A2R4X227_9EURY</name>
<evidence type="ECO:0000259" key="5">
    <source>
        <dbReference type="SMART" id="SM01217"/>
    </source>
</evidence>
<dbReference type="GO" id="GO:0031222">
    <property type="term" value="P:arabinan catabolic process"/>
    <property type="evidence" value="ECO:0007669"/>
    <property type="project" value="TreeGrafter"/>
</dbReference>
<evidence type="ECO:0000256" key="2">
    <source>
        <dbReference type="ARBA" id="ARBA00022729"/>
    </source>
</evidence>
<proteinExistence type="inferred from homology"/>
<dbReference type="InterPro" id="IPR036881">
    <property type="entry name" value="Glyco_hydro_3_C_sf"/>
</dbReference>
<evidence type="ECO:0000313" key="6">
    <source>
        <dbReference type="EMBL" id="AWB27841.1"/>
    </source>
</evidence>
<dbReference type="GO" id="GO:0046556">
    <property type="term" value="F:alpha-L-arabinofuranosidase activity"/>
    <property type="evidence" value="ECO:0007669"/>
    <property type="project" value="TreeGrafter"/>
</dbReference>
<dbReference type="PROSITE" id="PS00775">
    <property type="entry name" value="GLYCOSYL_HYDROL_F3"/>
    <property type="match status" value="1"/>
</dbReference>
<dbReference type="SUPFAM" id="SSF51445">
    <property type="entry name" value="(Trans)glycosidases"/>
    <property type="match status" value="1"/>
</dbReference>
<dbReference type="SMART" id="SM01217">
    <property type="entry name" value="Fn3_like"/>
    <property type="match status" value="1"/>
</dbReference>
<feature type="domain" description="Fibronectin type III-like" evidence="5">
    <location>
        <begin position="650"/>
        <end position="719"/>
    </location>
</feature>
<feature type="region of interest" description="Disordered" evidence="4">
    <location>
        <begin position="730"/>
        <end position="750"/>
    </location>
</feature>
<reference evidence="6 7" key="1">
    <citation type="submission" date="2018-04" db="EMBL/GenBank/DDBJ databases">
        <title>Halococcoides cellulosivorans gen. nov., sp. nov., an extremely halophilic cellulose-utilizing haloarchaeon from hypersaline lakes.</title>
        <authorList>
            <person name="Sorokin D.Y."/>
            <person name="Toshchakov S.V."/>
            <person name="Samarov N.I."/>
            <person name="Korzhenkov A."/>
            <person name="Kublanov I.V."/>
        </authorList>
    </citation>
    <scope>NUCLEOTIDE SEQUENCE [LARGE SCALE GENOMIC DNA]</scope>
    <source>
        <strain evidence="6 7">HArcel1</strain>
    </source>
</reference>
<dbReference type="GO" id="GO:0009044">
    <property type="term" value="F:xylan 1,4-beta-xylosidase activity"/>
    <property type="evidence" value="ECO:0007669"/>
    <property type="project" value="InterPro"/>
</dbReference>
<dbReference type="Pfam" id="PF14310">
    <property type="entry name" value="Fn3-like"/>
    <property type="match status" value="1"/>
</dbReference>
<dbReference type="Gene3D" id="2.60.40.10">
    <property type="entry name" value="Immunoglobulins"/>
    <property type="match status" value="1"/>
</dbReference>
<dbReference type="InterPro" id="IPR036962">
    <property type="entry name" value="Glyco_hydro_3_N_sf"/>
</dbReference>
<keyword evidence="7" id="KW-1185">Reference proteome</keyword>
<dbReference type="SUPFAM" id="SSF52279">
    <property type="entry name" value="Beta-D-glucan exohydrolase, C-terminal domain"/>
    <property type="match status" value="1"/>
</dbReference>
<evidence type="ECO:0000256" key="3">
    <source>
        <dbReference type="ARBA" id="ARBA00022801"/>
    </source>
</evidence>
<dbReference type="InterPro" id="IPR044993">
    <property type="entry name" value="BXL"/>
</dbReference>
<dbReference type="InterPro" id="IPR019800">
    <property type="entry name" value="Glyco_hydro_3_AS"/>
</dbReference>
<dbReference type="RefSeq" id="WP_108382603.1">
    <property type="nucleotide sequence ID" value="NZ_CP028858.1"/>
</dbReference>
<dbReference type="Gene3D" id="3.20.20.300">
    <property type="entry name" value="Glycoside hydrolase, family 3, N-terminal domain"/>
    <property type="match status" value="1"/>
</dbReference>
<evidence type="ECO:0000256" key="1">
    <source>
        <dbReference type="ARBA" id="ARBA00005336"/>
    </source>
</evidence>
<dbReference type="Pfam" id="PF01915">
    <property type="entry name" value="Glyco_hydro_3_C"/>
    <property type="match status" value="1"/>
</dbReference>
<dbReference type="Proteomes" id="UP000244727">
    <property type="component" value="Chromosome"/>
</dbReference>
<dbReference type="AlphaFoldDB" id="A0A2R4X227"/>
<keyword evidence="3 6" id="KW-0378">Hydrolase</keyword>
<dbReference type="Pfam" id="PF00933">
    <property type="entry name" value="Glyco_hydro_3"/>
    <property type="match status" value="1"/>
</dbReference>
<dbReference type="KEGG" id="harc:HARCEL1_09015"/>
<dbReference type="InterPro" id="IPR026891">
    <property type="entry name" value="Fn3-like"/>
</dbReference>
<gene>
    <name evidence="6" type="ORF">HARCEL1_09015</name>
</gene>
<dbReference type="PANTHER" id="PTHR42721">
    <property type="entry name" value="SUGAR HYDROLASE-RELATED"/>
    <property type="match status" value="1"/>
</dbReference>
<evidence type="ECO:0000256" key="4">
    <source>
        <dbReference type="SAM" id="MobiDB-lite"/>
    </source>
</evidence>
<evidence type="ECO:0000313" key="7">
    <source>
        <dbReference type="Proteomes" id="UP000244727"/>
    </source>
</evidence>
<keyword evidence="2" id="KW-0732">Signal</keyword>
<dbReference type="InterPro" id="IPR013783">
    <property type="entry name" value="Ig-like_fold"/>
</dbReference>
<feature type="compositionally biased region" description="Basic and acidic residues" evidence="4">
    <location>
        <begin position="739"/>
        <end position="750"/>
    </location>
</feature>
<dbReference type="EMBL" id="CP028858">
    <property type="protein sequence ID" value="AWB27841.1"/>
    <property type="molecule type" value="Genomic_DNA"/>
</dbReference>
<organism evidence="6 7">
    <name type="scientific">Halococcoides cellulosivorans</name>
    <dbReference type="NCBI Taxonomy" id="1679096"/>
    <lineage>
        <taxon>Archaea</taxon>
        <taxon>Methanobacteriati</taxon>
        <taxon>Methanobacteriota</taxon>
        <taxon>Stenosarchaea group</taxon>
        <taxon>Halobacteria</taxon>
        <taxon>Halobacteriales</taxon>
        <taxon>Haloarculaceae</taxon>
        <taxon>Halococcoides</taxon>
    </lineage>
</organism>
<dbReference type="InterPro" id="IPR001764">
    <property type="entry name" value="Glyco_hydro_3_N"/>
</dbReference>
<dbReference type="InterPro" id="IPR017853">
    <property type="entry name" value="GH"/>
</dbReference>
<dbReference type="GeneID" id="36512644"/>
<sequence>MHAADAAPAIDALLDRMTLAEQCAQLVGVRPCDLADSEGRFDPERAAEAIPHGVGHVARIGGWAGREPRDAAAFANSVQRFCREETRHGIPAIPHEECLCGYMGPGGTVVPQAIGMAATFDPDLLRATTDAIGAELAGIGCRQALSPVLDVGRDPRFGRIEETFGESPALIEVMATAFVDGIQDGDGPALGATVKHFIGHGTPSGGRSRASVSVGPRDLRAVHARPFETVIAAADPDGAMNAYNDVDGRPCGGAPELLEGLLRDDLGFDGTVVSDYFSVPQLASVHGVASDDREAARQALTAGIDVELPEADAYRALEASVESGDLDRSVVRRSCRRVLEQKAALGLFADPTIDAERASDRVGAERTRQLAQRAARESVTIVESGPLPIDDPDRIAVVGPQADATVGLLGDYAYPVHMEDPDACAVVSPVEGLRRTVDARIDHAPGCPLLDDDRSGIEEARSVAADADLAIAVVGARSGLFAAETEDGEYTGLASAGEGISRSGLGLPGVQPELLDALAAVDTPTVAVVVAGRPLRVDAAVDGLVYAWLPGERGGLGLAEALAGTDPGGRLPVSIPRSAGHVPAHHARRPQSGPAGYRFGPGDPAHAFGAGESYATIEYGPLEAPDASETTAPLELATTVTNVSDRPGVAVPQVYATDLPGDRTSPERELCGFARVDLDPGASKRVSWSIPAVALADYDADVERVLHPGPATIALGRSSADLVDRQSFDLTGDPARLPPGRDHRATVTIE</sequence>
<dbReference type="GO" id="GO:0045493">
    <property type="term" value="P:xylan catabolic process"/>
    <property type="evidence" value="ECO:0007669"/>
    <property type="project" value="InterPro"/>
</dbReference>
<dbReference type="Gene3D" id="3.40.50.1700">
    <property type="entry name" value="Glycoside hydrolase family 3 C-terminal domain"/>
    <property type="match status" value="1"/>
</dbReference>